<sequence>MDPYVNGVYAGSSSSSTFNNTQQFPSIPLQQTFNSVPHVGPLPEQAIQLELLWETRRIRELELQIAEAGWRETEERRKEREAELALALVKAEGRAQNNLFTSSPWNSSAFANPDSEHPSELSHLALAIILTLGLSHSSLGSHYPTTQERDAVEEYQSEDSPGTQPSAGTTGGTARKRQGKVIQDKNVNCTQCGVLMAKMMLRGSKEELNVPYDMVYRCLECEPSIPSTSTRKRTSEMEDTNAPAICDVCSHMKGHGGFVAKERSTISFTAEMICLSCTEKYKRCTNCGGTSARGVIGKWRCKELFSGGRKTCSLSHARLGTRDMELAVWEIPADLQNTKELPFILECCEQMWREHVLSRLAVPELLEHQDELRTFRDIESKILRIGFPGQELFTQPPRSPNHRRFVSFNWAKLRTRRDKSKPEWAQTSHDTKRQDQWLTYNMRRSTVLYPTNSMLCGVWIVEWVIRGFRFLTGNCSSCKIASRLRLAEGLQRRSFLPLDEYLARHVHAQKEMFRHDVCALAQTLAKRRAKDNEIDVLAMHLGKRCDARGARQEVTRQTSIVDAQGIVDIS</sequence>
<dbReference type="EMBL" id="SGPL01000275">
    <property type="protein sequence ID" value="THH14473.1"/>
    <property type="molecule type" value="Genomic_DNA"/>
</dbReference>
<gene>
    <name evidence="2" type="ORF">EW146_g5860</name>
</gene>
<protein>
    <submittedName>
        <fullName evidence="2">Uncharacterized protein</fullName>
    </submittedName>
</protein>
<comment type="caution">
    <text evidence="2">The sequence shown here is derived from an EMBL/GenBank/DDBJ whole genome shotgun (WGS) entry which is preliminary data.</text>
</comment>
<evidence type="ECO:0000256" key="1">
    <source>
        <dbReference type="SAM" id="MobiDB-lite"/>
    </source>
</evidence>
<proteinExistence type="predicted"/>
<dbReference type="Proteomes" id="UP000310158">
    <property type="component" value="Unassembled WGS sequence"/>
</dbReference>
<feature type="compositionally biased region" description="Polar residues" evidence="1">
    <location>
        <begin position="158"/>
        <end position="168"/>
    </location>
</feature>
<feature type="region of interest" description="Disordered" evidence="1">
    <location>
        <begin position="141"/>
        <end position="179"/>
    </location>
</feature>
<reference evidence="2 3" key="1">
    <citation type="submission" date="2019-02" db="EMBL/GenBank/DDBJ databases">
        <title>Genome sequencing of the rare red list fungi Bondarzewia mesenterica.</title>
        <authorList>
            <person name="Buettner E."/>
            <person name="Kellner H."/>
        </authorList>
    </citation>
    <scope>NUCLEOTIDE SEQUENCE [LARGE SCALE GENOMIC DNA]</scope>
    <source>
        <strain evidence="2 3">DSM 108281</strain>
    </source>
</reference>
<name>A0A4V3XEP9_9AGAM</name>
<accession>A0A4V3XEP9</accession>
<keyword evidence="3" id="KW-1185">Reference proteome</keyword>
<organism evidence="2 3">
    <name type="scientific">Bondarzewia mesenterica</name>
    <dbReference type="NCBI Taxonomy" id="1095465"/>
    <lineage>
        <taxon>Eukaryota</taxon>
        <taxon>Fungi</taxon>
        <taxon>Dikarya</taxon>
        <taxon>Basidiomycota</taxon>
        <taxon>Agaricomycotina</taxon>
        <taxon>Agaricomycetes</taxon>
        <taxon>Russulales</taxon>
        <taxon>Bondarzewiaceae</taxon>
        <taxon>Bondarzewia</taxon>
    </lineage>
</organism>
<dbReference type="AlphaFoldDB" id="A0A4V3XEP9"/>
<evidence type="ECO:0000313" key="2">
    <source>
        <dbReference type="EMBL" id="THH14473.1"/>
    </source>
</evidence>
<dbReference type="OrthoDB" id="2129662at2759"/>
<evidence type="ECO:0000313" key="3">
    <source>
        <dbReference type="Proteomes" id="UP000310158"/>
    </source>
</evidence>